<name>A0A7V8B2U3_9HYPH</name>
<dbReference type="AlphaFoldDB" id="A0A7V8B2U3"/>
<dbReference type="NCBIfam" id="NF011584">
    <property type="entry name" value="PRK15008.1"/>
    <property type="match status" value="1"/>
</dbReference>
<feature type="DNA-binding region" description="H-T-H motif" evidence="2">
    <location>
        <begin position="54"/>
        <end position="73"/>
    </location>
</feature>
<evidence type="ECO:0000313" key="5">
    <source>
        <dbReference type="EMBL" id="KAB2657270.1"/>
    </source>
</evidence>
<dbReference type="EMBL" id="WBVY01000003">
    <property type="protein sequence ID" value="KAB2657270.1"/>
    <property type="molecule type" value="Genomic_DNA"/>
</dbReference>
<feature type="region of interest" description="Disordered" evidence="3">
    <location>
        <begin position="1"/>
        <end position="27"/>
    </location>
</feature>
<dbReference type="Proteomes" id="UP000460650">
    <property type="component" value="Unassembled WGS sequence"/>
</dbReference>
<accession>A0A7V8B2U3</accession>
<dbReference type="PROSITE" id="PS50977">
    <property type="entry name" value="HTH_TETR_2"/>
    <property type="match status" value="1"/>
</dbReference>
<evidence type="ECO:0000256" key="2">
    <source>
        <dbReference type="PROSITE-ProRule" id="PRU00335"/>
    </source>
</evidence>
<feature type="domain" description="HTH tetR-type" evidence="4">
    <location>
        <begin position="31"/>
        <end position="91"/>
    </location>
</feature>
<dbReference type="InterPro" id="IPR013573">
    <property type="entry name" value="Tscrpt_reg_YcdC_C"/>
</dbReference>
<evidence type="ECO:0000313" key="6">
    <source>
        <dbReference type="Proteomes" id="UP000460650"/>
    </source>
</evidence>
<protein>
    <submittedName>
        <fullName evidence="5">HTH-type transcriptional regulator RutR</fullName>
    </submittedName>
</protein>
<dbReference type="GO" id="GO:0000976">
    <property type="term" value="F:transcription cis-regulatory region binding"/>
    <property type="evidence" value="ECO:0007669"/>
    <property type="project" value="TreeGrafter"/>
</dbReference>
<dbReference type="InterPro" id="IPR001647">
    <property type="entry name" value="HTH_TetR"/>
</dbReference>
<feature type="compositionally biased region" description="Basic and acidic residues" evidence="3">
    <location>
        <begin position="8"/>
        <end position="25"/>
    </location>
</feature>
<keyword evidence="1 2" id="KW-0238">DNA-binding</keyword>
<dbReference type="SUPFAM" id="SSF46689">
    <property type="entry name" value="Homeodomain-like"/>
    <property type="match status" value="1"/>
</dbReference>
<sequence>MATAPSDSRTDMVENEKMSNDKSEGGTRIQGINRRLILDAALEVFSAYGFRGSTVDQIAEKAGMSKPNLLYYFPRKQNIYVTVLEDTLATWLEPFEHINPDGDPLEELRRYIAVKLEMSAKKPEASRLFANEILHGAPAISDFLKGHLKQLVDEKAAVIHRWIAEKRLAPVDPYHLIFTIWAVTQHYSDFSVQVGAVLGQRSEEAGFYDETARAVSAIILDGIRPRNENSSS</sequence>
<dbReference type="InterPro" id="IPR036271">
    <property type="entry name" value="Tet_transcr_reg_TetR-rel_C_sf"/>
</dbReference>
<evidence type="ECO:0000256" key="3">
    <source>
        <dbReference type="SAM" id="MobiDB-lite"/>
    </source>
</evidence>
<dbReference type="PRINTS" id="PR00455">
    <property type="entry name" value="HTHTETR"/>
</dbReference>
<dbReference type="InterPro" id="IPR009057">
    <property type="entry name" value="Homeodomain-like_sf"/>
</dbReference>
<dbReference type="GO" id="GO:0003700">
    <property type="term" value="F:DNA-binding transcription factor activity"/>
    <property type="evidence" value="ECO:0007669"/>
    <property type="project" value="TreeGrafter"/>
</dbReference>
<dbReference type="Gene3D" id="1.10.10.60">
    <property type="entry name" value="Homeodomain-like"/>
    <property type="match status" value="1"/>
</dbReference>
<dbReference type="Pfam" id="PF08362">
    <property type="entry name" value="TetR_C_3"/>
    <property type="match status" value="1"/>
</dbReference>
<dbReference type="SUPFAM" id="SSF48498">
    <property type="entry name" value="Tetracyclin repressor-like, C-terminal domain"/>
    <property type="match status" value="1"/>
</dbReference>
<comment type="caution">
    <text evidence="5">The sequence shown here is derived from an EMBL/GenBank/DDBJ whole genome shotgun (WGS) entry which is preliminary data.</text>
</comment>
<evidence type="ECO:0000259" key="4">
    <source>
        <dbReference type="PROSITE" id="PS50977"/>
    </source>
</evidence>
<dbReference type="Gene3D" id="1.10.357.10">
    <property type="entry name" value="Tetracycline Repressor, domain 2"/>
    <property type="match status" value="1"/>
</dbReference>
<dbReference type="PANTHER" id="PTHR30055">
    <property type="entry name" value="HTH-TYPE TRANSCRIPTIONAL REGULATOR RUTR"/>
    <property type="match status" value="1"/>
</dbReference>
<gene>
    <name evidence="5" type="primary">rutR</name>
    <name evidence="5" type="ORF">F9K94_12915</name>
</gene>
<dbReference type="InterPro" id="IPR050109">
    <property type="entry name" value="HTH-type_TetR-like_transc_reg"/>
</dbReference>
<reference evidence="5 6" key="1">
    <citation type="submission" date="2019-09" db="EMBL/GenBank/DDBJ databases">
        <title>Taxonomic organization of the family Brucellaceae based on a phylogenomic approach.</title>
        <authorList>
            <person name="Leclercq S."/>
            <person name="Cloeckaert A."/>
            <person name="Zygmunt M.S."/>
        </authorList>
    </citation>
    <scope>NUCLEOTIDE SEQUENCE [LARGE SCALE GENOMIC DNA]</scope>
    <source>
        <strain evidence="5 6">TA93</strain>
    </source>
</reference>
<dbReference type="PANTHER" id="PTHR30055:SF196">
    <property type="entry name" value="HTH-TYPE TRANSCRIPTIONAL REGULATOR RUTR"/>
    <property type="match status" value="1"/>
</dbReference>
<dbReference type="Pfam" id="PF00440">
    <property type="entry name" value="TetR_N"/>
    <property type="match status" value="1"/>
</dbReference>
<dbReference type="GO" id="GO:0045892">
    <property type="term" value="P:negative regulation of DNA-templated transcription"/>
    <property type="evidence" value="ECO:0007669"/>
    <property type="project" value="InterPro"/>
</dbReference>
<proteinExistence type="predicted"/>
<dbReference type="RefSeq" id="WP_151646079.1">
    <property type="nucleotide sequence ID" value="NZ_WBVY01000003.1"/>
</dbReference>
<organism evidence="5 6">
    <name type="scientific">Brucella tritici</name>
    <dbReference type="NCBI Taxonomy" id="94626"/>
    <lineage>
        <taxon>Bacteria</taxon>
        <taxon>Pseudomonadati</taxon>
        <taxon>Pseudomonadota</taxon>
        <taxon>Alphaproteobacteria</taxon>
        <taxon>Hyphomicrobiales</taxon>
        <taxon>Brucellaceae</taxon>
        <taxon>Brucella/Ochrobactrum group</taxon>
        <taxon>Brucella</taxon>
    </lineage>
</organism>
<evidence type="ECO:0000256" key="1">
    <source>
        <dbReference type="ARBA" id="ARBA00023125"/>
    </source>
</evidence>